<keyword evidence="1" id="KW-0472">Membrane</keyword>
<dbReference type="InterPro" id="IPR006976">
    <property type="entry name" value="VanZ-like"/>
</dbReference>
<feature type="transmembrane region" description="Helical" evidence="1">
    <location>
        <begin position="135"/>
        <end position="154"/>
    </location>
</feature>
<proteinExistence type="predicted"/>
<organism evidence="3 4">
    <name type="scientific">Hyphomonas atlantica</name>
    <dbReference type="NCBI Taxonomy" id="1280948"/>
    <lineage>
        <taxon>Bacteria</taxon>
        <taxon>Pseudomonadati</taxon>
        <taxon>Pseudomonadota</taxon>
        <taxon>Alphaproteobacteria</taxon>
        <taxon>Hyphomonadales</taxon>
        <taxon>Hyphomonadaceae</taxon>
        <taxon>Hyphomonas</taxon>
    </lineage>
</organism>
<feature type="transmembrane region" description="Helical" evidence="1">
    <location>
        <begin position="82"/>
        <end position="115"/>
    </location>
</feature>
<name>A0A3B9KZY8_9PROT</name>
<evidence type="ECO:0000313" key="3">
    <source>
        <dbReference type="EMBL" id="HAE93895.1"/>
    </source>
</evidence>
<keyword evidence="1" id="KW-1133">Transmembrane helix</keyword>
<reference evidence="3 4" key="1">
    <citation type="journal article" date="2018" name="Nat. Biotechnol.">
        <title>A standardized bacterial taxonomy based on genome phylogeny substantially revises the tree of life.</title>
        <authorList>
            <person name="Parks D.H."/>
            <person name="Chuvochina M."/>
            <person name="Waite D.W."/>
            <person name="Rinke C."/>
            <person name="Skarshewski A."/>
            <person name="Chaumeil P.A."/>
            <person name="Hugenholtz P."/>
        </authorList>
    </citation>
    <scope>NUCLEOTIDE SEQUENCE [LARGE SCALE GENOMIC DNA]</scope>
    <source>
        <strain evidence="3">UBA8557</strain>
    </source>
</reference>
<sequence>MFSPANRIPVFQLGICTGNVEGQRPVACRKPDLYMTTLLTHPALRILAAMAALIIAATICYLSLIPATEAPAPQFSDKIKHFVAYAALAAPLGVAFGIGKARVLAGFAIAATYGMTMEIAQMMGDAGREGSWLDIAANVAGAIIGLAIVTLLRGDWRLFGGDRR</sequence>
<accession>A0A3B9KZY8</accession>
<dbReference type="EMBL" id="DMBR01000144">
    <property type="protein sequence ID" value="HAE93895.1"/>
    <property type="molecule type" value="Genomic_DNA"/>
</dbReference>
<dbReference type="PANTHER" id="PTHR28008">
    <property type="entry name" value="DOMAIN PROTEIN, PUTATIVE (AFU_ORTHOLOGUE AFUA_3G10980)-RELATED"/>
    <property type="match status" value="1"/>
</dbReference>
<dbReference type="PANTHER" id="PTHR28008:SF1">
    <property type="entry name" value="DOMAIN PROTEIN, PUTATIVE (AFU_ORTHOLOGUE AFUA_3G10980)-RELATED"/>
    <property type="match status" value="1"/>
</dbReference>
<evidence type="ECO:0000259" key="2">
    <source>
        <dbReference type="Pfam" id="PF04892"/>
    </source>
</evidence>
<keyword evidence="1" id="KW-0812">Transmembrane</keyword>
<comment type="caution">
    <text evidence="3">The sequence shown here is derived from an EMBL/GenBank/DDBJ whole genome shotgun (WGS) entry which is preliminary data.</text>
</comment>
<dbReference type="AlphaFoldDB" id="A0A3B9KZY8"/>
<dbReference type="Proteomes" id="UP000259173">
    <property type="component" value="Unassembled WGS sequence"/>
</dbReference>
<dbReference type="NCBIfam" id="NF037970">
    <property type="entry name" value="vanZ_1"/>
    <property type="match status" value="1"/>
</dbReference>
<gene>
    <name evidence="3" type="ORF">DCG65_05000</name>
</gene>
<protein>
    <recommendedName>
        <fullName evidence="2">VanZ-like domain-containing protein</fullName>
    </recommendedName>
</protein>
<dbReference type="Pfam" id="PF04892">
    <property type="entry name" value="VanZ"/>
    <property type="match status" value="1"/>
</dbReference>
<evidence type="ECO:0000256" key="1">
    <source>
        <dbReference type="SAM" id="Phobius"/>
    </source>
</evidence>
<evidence type="ECO:0000313" key="4">
    <source>
        <dbReference type="Proteomes" id="UP000259173"/>
    </source>
</evidence>
<feature type="domain" description="VanZ-like" evidence="2">
    <location>
        <begin position="83"/>
        <end position="152"/>
    </location>
</feature>
<feature type="transmembrane region" description="Helical" evidence="1">
    <location>
        <begin position="43"/>
        <end position="62"/>
    </location>
</feature>